<keyword evidence="2 4" id="KW-0547">Nucleotide-binding</keyword>
<dbReference type="Gene3D" id="3.30.1490.20">
    <property type="entry name" value="ATP-grasp fold, A domain"/>
    <property type="match status" value="1"/>
</dbReference>
<evidence type="ECO:0000313" key="6">
    <source>
        <dbReference type="EMBL" id="GJC77666.1"/>
    </source>
</evidence>
<evidence type="ECO:0000256" key="4">
    <source>
        <dbReference type="PROSITE-ProRule" id="PRU00409"/>
    </source>
</evidence>
<dbReference type="InterPro" id="IPR011761">
    <property type="entry name" value="ATP-grasp"/>
</dbReference>
<dbReference type="Pfam" id="PF13535">
    <property type="entry name" value="ATP-grasp_4"/>
    <property type="match status" value="1"/>
</dbReference>
<evidence type="ECO:0000256" key="1">
    <source>
        <dbReference type="ARBA" id="ARBA00022598"/>
    </source>
</evidence>
<name>A0AA37LMC5_9PEZI</name>
<dbReference type="GO" id="GO:0046872">
    <property type="term" value="F:metal ion binding"/>
    <property type="evidence" value="ECO:0007669"/>
    <property type="project" value="InterPro"/>
</dbReference>
<evidence type="ECO:0000259" key="5">
    <source>
        <dbReference type="PROSITE" id="PS50975"/>
    </source>
</evidence>
<dbReference type="Gene3D" id="3.40.50.20">
    <property type="match status" value="1"/>
</dbReference>
<dbReference type="InterPro" id="IPR041472">
    <property type="entry name" value="BL00235/CARNS1_N"/>
</dbReference>
<proteinExistence type="predicted"/>
<dbReference type="SUPFAM" id="SSF56059">
    <property type="entry name" value="Glutathione synthetase ATP-binding domain-like"/>
    <property type="match status" value="1"/>
</dbReference>
<dbReference type="InterPro" id="IPR013815">
    <property type="entry name" value="ATP_grasp_subdomain_1"/>
</dbReference>
<dbReference type="PROSITE" id="PS50975">
    <property type="entry name" value="ATP_GRASP"/>
    <property type="match status" value="1"/>
</dbReference>
<keyword evidence="1" id="KW-0436">Ligase</keyword>
<sequence>MLKQIGLHHTPVDTWSWKINNLAKETGTLVVNVYLTGILHDVPEQSADDSTPLCAVRQFLLEKARGGSSLVKVLLPVQSGHVVQSDFLERRMVDCLNVADVRSFIAPGQYVQGCSVEAYESMRLTDLLYRCYGAIVVSSSSTGDISTAVNEELVNRLSVNWLSPNPVPRKRLAFIGGASPSKFEGFAIAAASLNVGLVVFDEPNQWVASDAYAHLREGFVPFDMTPDATMARRIAEAVARNQSASPNSQSFDGIMTVDEHLLTIVSHAATLLGLPTSSPESIGLAQNKFQTRQLDANVFCRLVRSPADLDKLLAEEGPRIQYPLIVKPSKGWSSEGVWKVSDEQQLRARVPMLWKDAFTAWHGHDIVIETYVDGPEVDANMVLVDGEVVFFEVNDDFPSPGDYDDGKAKDESSPVANFVETWNMLPSALAPCELKALQQRLHELALSAGFRDAILHMEARLRNSSSHYATDSNASESNGFVDLQPNTTVMSTAKPEDVFLLEINPRQPGWQEIDATEHTYGVSYYSLAVLHALADRGRIMTLSQPFVGGAQYHMQLLFVSAQKGGIYQSGDVCASVLDQAEHLRGHVVRCANLMDEGQIVPDPRTGMVYGNFIAFFLIVSRTSRSEAIRVGREIEQLVRVYTEGF</sequence>
<protein>
    <submittedName>
        <fullName evidence="6">Fumipyrrole biosynthesis protein C</fullName>
    </submittedName>
</protein>
<dbReference type="Gene3D" id="3.30.470.20">
    <property type="entry name" value="ATP-grasp fold, B domain"/>
    <property type="match status" value="1"/>
</dbReference>
<dbReference type="GO" id="GO:0016874">
    <property type="term" value="F:ligase activity"/>
    <property type="evidence" value="ECO:0007669"/>
    <property type="project" value="UniProtKB-KW"/>
</dbReference>
<comment type="caution">
    <text evidence="6">The sequence shown here is derived from an EMBL/GenBank/DDBJ whole genome shotgun (WGS) entry which is preliminary data.</text>
</comment>
<dbReference type="Proteomes" id="UP001055172">
    <property type="component" value="Unassembled WGS sequence"/>
</dbReference>
<accession>A0AA37LMC5</accession>
<dbReference type="Pfam" id="PF18130">
    <property type="entry name" value="ATPgrasp_N"/>
    <property type="match status" value="1"/>
</dbReference>
<dbReference type="PANTHER" id="PTHR43585:SF2">
    <property type="entry name" value="ATP-GRASP ENZYME FSQD"/>
    <property type="match status" value="1"/>
</dbReference>
<organism evidence="6 7">
    <name type="scientific">Colletotrichum liriopes</name>
    <dbReference type="NCBI Taxonomy" id="708192"/>
    <lineage>
        <taxon>Eukaryota</taxon>
        <taxon>Fungi</taxon>
        <taxon>Dikarya</taxon>
        <taxon>Ascomycota</taxon>
        <taxon>Pezizomycotina</taxon>
        <taxon>Sordariomycetes</taxon>
        <taxon>Hypocreomycetidae</taxon>
        <taxon>Glomerellales</taxon>
        <taxon>Glomerellaceae</taxon>
        <taxon>Colletotrichum</taxon>
        <taxon>Colletotrichum spaethianum species complex</taxon>
    </lineage>
</organism>
<evidence type="ECO:0000313" key="7">
    <source>
        <dbReference type="Proteomes" id="UP001055172"/>
    </source>
</evidence>
<evidence type="ECO:0000256" key="2">
    <source>
        <dbReference type="ARBA" id="ARBA00022741"/>
    </source>
</evidence>
<evidence type="ECO:0000256" key="3">
    <source>
        <dbReference type="ARBA" id="ARBA00022840"/>
    </source>
</evidence>
<gene>
    <name evidence="6" type="ORF">ColLi_00504</name>
</gene>
<feature type="domain" description="ATP-grasp" evidence="5">
    <location>
        <begin position="287"/>
        <end position="533"/>
    </location>
</feature>
<dbReference type="PANTHER" id="PTHR43585">
    <property type="entry name" value="FUMIPYRROLE BIOSYNTHESIS PROTEIN C"/>
    <property type="match status" value="1"/>
</dbReference>
<dbReference type="GO" id="GO:0005524">
    <property type="term" value="F:ATP binding"/>
    <property type="evidence" value="ECO:0007669"/>
    <property type="project" value="UniProtKB-UniRule"/>
</dbReference>
<dbReference type="InterPro" id="IPR052032">
    <property type="entry name" value="ATP-dep_AA_Ligase"/>
</dbReference>
<keyword evidence="3 4" id="KW-0067">ATP-binding</keyword>
<keyword evidence="7" id="KW-1185">Reference proteome</keyword>
<reference evidence="6 7" key="1">
    <citation type="submission" date="2021-07" db="EMBL/GenBank/DDBJ databases">
        <title>Genome data of Colletotrichum spaethianum.</title>
        <authorList>
            <person name="Utami Y.D."/>
            <person name="Hiruma K."/>
        </authorList>
    </citation>
    <scope>NUCLEOTIDE SEQUENCE [LARGE SCALE GENOMIC DNA]</scope>
    <source>
        <strain evidence="6 7">MAFF 242679</strain>
    </source>
</reference>
<dbReference type="EMBL" id="BPPX01000001">
    <property type="protein sequence ID" value="GJC77666.1"/>
    <property type="molecule type" value="Genomic_DNA"/>
</dbReference>
<dbReference type="AlphaFoldDB" id="A0AA37LMC5"/>